<feature type="domain" description="C-type lectin" evidence="2">
    <location>
        <begin position="263"/>
        <end position="336"/>
    </location>
</feature>
<keyword evidence="4" id="KW-1185">Reference proteome</keyword>
<dbReference type="EMBL" id="JAWDGP010005048">
    <property type="protein sequence ID" value="KAK3759991.1"/>
    <property type="molecule type" value="Genomic_DNA"/>
</dbReference>
<evidence type="ECO:0000313" key="3">
    <source>
        <dbReference type="EMBL" id="KAK3759991.1"/>
    </source>
</evidence>
<dbReference type="Proteomes" id="UP001283361">
    <property type="component" value="Unassembled WGS sequence"/>
</dbReference>
<dbReference type="InterPro" id="IPR016187">
    <property type="entry name" value="CTDL_fold"/>
</dbReference>
<organism evidence="3 4">
    <name type="scientific">Elysia crispata</name>
    <name type="common">lettuce slug</name>
    <dbReference type="NCBI Taxonomy" id="231223"/>
    <lineage>
        <taxon>Eukaryota</taxon>
        <taxon>Metazoa</taxon>
        <taxon>Spiralia</taxon>
        <taxon>Lophotrochozoa</taxon>
        <taxon>Mollusca</taxon>
        <taxon>Gastropoda</taxon>
        <taxon>Heterobranchia</taxon>
        <taxon>Euthyneura</taxon>
        <taxon>Panpulmonata</taxon>
        <taxon>Sacoglossa</taxon>
        <taxon>Placobranchoidea</taxon>
        <taxon>Plakobranchidae</taxon>
        <taxon>Elysia</taxon>
    </lineage>
</organism>
<gene>
    <name evidence="3" type="ORF">RRG08_048734</name>
</gene>
<dbReference type="PROSITE" id="PS50041">
    <property type="entry name" value="C_TYPE_LECTIN_2"/>
    <property type="match status" value="1"/>
</dbReference>
<evidence type="ECO:0000313" key="4">
    <source>
        <dbReference type="Proteomes" id="UP001283361"/>
    </source>
</evidence>
<dbReference type="AlphaFoldDB" id="A0AAE1D7B4"/>
<dbReference type="InterPro" id="IPR050111">
    <property type="entry name" value="C-type_lectin/snaclec_domain"/>
</dbReference>
<proteinExistence type="predicted"/>
<feature type="transmembrane region" description="Helical" evidence="1">
    <location>
        <begin position="12"/>
        <end position="28"/>
    </location>
</feature>
<dbReference type="InterPro" id="IPR001304">
    <property type="entry name" value="C-type_lectin-like"/>
</dbReference>
<protein>
    <recommendedName>
        <fullName evidence="2">C-type lectin domain-containing protein</fullName>
    </recommendedName>
</protein>
<evidence type="ECO:0000256" key="1">
    <source>
        <dbReference type="SAM" id="Phobius"/>
    </source>
</evidence>
<keyword evidence="1" id="KW-0472">Membrane</keyword>
<keyword evidence="1" id="KW-1133">Transmembrane helix</keyword>
<sequence>MKLALQSTFKSFFYTLIVGLTFVLKYGLTQRGMFSLYQASLDGKSISNGSGVPEKMLADTTHRASCSCVLTAVNAMRFSWVEWGGNSSGRTIWSENFTISSNTRTARRTSGAVSVFQVKVINFSTVPGAQRVFVTLSIESGLQLHHTTLRCCCGIIQFCNYSNEFVWPRFDISYVSSIATMSYSYATHKPTVYGGDVVEATCQAAMGTQDGDVAIWWKLSTPSKVQSWTGNYNGQVKLYPDWLTVTSVPGCLRCPTGETTLASRRACFKPILRRATWHDAREACGKIGSDLAVIRDRQTNNLIQNTTTRYWIGLNDIMTEGIYRWLDETQTKVQIV</sequence>
<name>A0AAE1D7B4_9GAST</name>
<dbReference type="CDD" id="cd00037">
    <property type="entry name" value="CLECT"/>
    <property type="match status" value="1"/>
</dbReference>
<dbReference type="InterPro" id="IPR016186">
    <property type="entry name" value="C-type_lectin-like/link_sf"/>
</dbReference>
<accession>A0AAE1D7B4</accession>
<dbReference type="PANTHER" id="PTHR22803">
    <property type="entry name" value="MANNOSE, PHOSPHOLIPASE, LECTIN RECEPTOR RELATED"/>
    <property type="match status" value="1"/>
</dbReference>
<evidence type="ECO:0000259" key="2">
    <source>
        <dbReference type="PROSITE" id="PS50041"/>
    </source>
</evidence>
<keyword evidence="1" id="KW-0812">Transmembrane</keyword>
<reference evidence="3" key="1">
    <citation type="journal article" date="2023" name="G3 (Bethesda)">
        <title>A reference genome for the long-term kleptoplast-retaining sea slug Elysia crispata morphotype clarki.</title>
        <authorList>
            <person name="Eastman K.E."/>
            <person name="Pendleton A.L."/>
            <person name="Shaikh M.A."/>
            <person name="Suttiyut T."/>
            <person name="Ogas R."/>
            <person name="Tomko P."/>
            <person name="Gavelis G."/>
            <person name="Widhalm J.R."/>
            <person name="Wisecaver J.H."/>
        </authorList>
    </citation>
    <scope>NUCLEOTIDE SEQUENCE</scope>
    <source>
        <strain evidence="3">ECLA1</strain>
    </source>
</reference>
<dbReference type="Gene3D" id="3.10.100.10">
    <property type="entry name" value="Mannose-Binding Protein A, subunit A"/>
    <property type="match status" value="1"/>
</dbReference>
<dbReference type="Pfam" id="PF00059">
    <property type="entry name" value="Lectin_C"/>
    <property type="match status" value="1"/>
</dbReference>
<dbReference type="SUPFAM" id="SSF56436">
    <property type="entry name" value="C-type lectin-like"/>
    <property type="match status" value="1"/>
</dbReference>
<comment type="caution">
    <text evidence="3">The sequence shown here is derived from an EMBL/GenBank/DDBJ whole genome shotgun (WGS) entry which is preliminary data.</text>
</comment>